<proteinExistence type="predicted"/>
<dbReference type="AlphaFoldDB" id="A0A1F5L926"/>
<protein>
    <recommendedName>
        <fullName evidence="3">Phosphoglycerate mutase</fullName>
    </recommendedName>
</protein>
<dbReference type="InterPro" id="IPR029033">
    <property type="entry name" value="His_PPase_superfam"/>
</dbReference>
<dbReference type="CDD" id="cd07067">
    <property type="entry name" value="HP_PGM_like"/>
    <property type="match status" value="1"/>
</dbReference>
<dbReference type="InterPro" id="IPR050275">
    <property type="entry name" value="PGM_Phosphatase"/>
</dbReference>
<dbReference type="PANTHER" id="PTHR48100">
    <property type="entry name" value="BROAD-SPECIFICITY PHOSPHATASE YOR283W-RELATED"/>
    <property type="match status" value="1"/>
</dbReference>
<organism evidence="1 2">
    <name type="scientific">Penicillium arizonense</name>
    <dbReference type="NCBI Taxonomy" id="1835702"/>
    <lineage>
        <taxon>Eukaryota</taxon>
        <taxon>Fungi</taxon>
        <taxon>Dikarya</taxon>
        <taxon>Ascomycota</taxon>
        <taxon>Pezizomycotina</taxon>
        <taxon>Eurotiomycetes</taxon>
        <taxon>Eurotiomycetidae</taxon>
        <taxon>Eurotiales</taxon>
        <taxon>Aspergillaceae</taxon>
        <taxon>Penicillium</taxon>
    </lineage>
</organism>
<evidence type="ECO:0000313" key="2">
    <source>
        <dbReference type="Proteomes" id="UP000177622"/>
    </source>
</evidence>
<dbReference type="SMART" id="SM00855">
    <property type="entry name" value="PGAM"/>
    <property type="match status" value="1"/>
</dbReference>
<dbReference type="GeneID" id="34579789"/>
<gene>
    <name evidence="1" type="ORF">PENARI_c020G08137</name>
</gene>
<dbReference type="Pfam" id="PF00300">
    <property type="entry name" value="His_Phos_1"/>
    <property type="match status" value="1"/>
</dbReference>
<dbReference type="Gene3D" id="3.40.50.1240">
    <property type="entry name" value="Phosphoglycerate mutase-like"/>
    <property type="match status" value="1"/>
</dbReference>
<sequence length="356" mass="39557">MTELKYRYSTLPGYFLQDDPATDPATFDYVKSDFGLIAKSYDTETETETPQTSQWQRFSEHIKTLNDSNPRQNYKVLFLGRHGEGVHNVAETRYGTKAWDEYWSLLDGDEHGSWVDARLTEKGISQAKTAHAAWDEQIKKGVPAPQSYYVSPLNRCLATAQITFAGLPIPGTEPFKPTVKELLRETMGLHTCDKRSAASVIAAEYPEYIIEPGFTEADELWDAKTRESDQDRDARLRRFLDDVFATDENVFVSMTAHSGAISSILEVVGHRRFPLATGGVIPVVVVAEKEGPPPAPAPARDPEMMRTSTAVLMALLERADGDGRLSSLMSAVSGGRATKEEMEEFTAIVNKQAFPN</sequence>
<reference evidence="1 2" key="1">
    <citation type="journal article" date="2016" name="Sci. Rep.">
        <title>Penicillium arizonense, a new, genome sequenced fungal species, reveals a high chemical diversity in secreted metabolites.</title>
        <authorList>
            <person name="Grijseels S."/>
            <person name="Nielsen J.C."/>
            <person name="Randelovic M."/>
            <person name="Nielsen J."/>
            <person name="Nielsen K.F."/>
            <person name="Workman M."/>
            <person name="Frisvad J.C."/>
        </authorList>
    </citation>
    <scope>NUCLEOTIDE SEQUENCE [LARGE SCALE GENOMIC DNA]</scope>
    <source>
        <strain evidence="1 2">CBS 141311</strain>
    </source>
</reference>
<comment type="caution">
    <text evidence="1">The sequence shown here is derived from an EMBL/GenBank/DDBJ whole genome shotgun (WGS) entry which is preliminary data.</text>
</comment>
<dbReference type="Proteomes" id="UP000177622">
    <property type="component" value="Unassembled WGS sequence"/>
</dbReference>
<evidence type="ECO:0008006" key="3">
    <source>
        <dbReference type="Google" id="ProtNLM"/>
    </source>
</evidence>
<dbReference type="OrthoDB" id="496981at2759"/>
<keyword evidence="2" id="KW-1185">Reference proteome</keyword>
<accession>A0A1F5L926</accession>
<dbReference type="InterPro" id="IPR013078">
    <property type="entry name" value="His_Pase_superF_clade-1"/>
</dbReference>
<dbReference type="EMBL" id="LXJU01000020">
    <property type="protein sequence ID" value="OGE49714.1"/>
    <property type="molecule type" value="Genomic_DNA"/>
</dbReference>
<evidence type="ECO:0000313" key="1">
    <source>
        <dbReference type="EMBL" id="OGE49714.1"/>
    </source>
</evidence>
<dbReference type="GO" id="GO:0016791">
    <property type="term" value="F:phosphatase activity"/>
    <property type="evidence" value="ECO:0007669"/>
    <property type="project" value="TreeGrafter"/>
</dbReference>
<dbReference type="PANTHER" id="PTHR48100:SF1">
    <property type="entry name" value="HISTIDINE PHOSPHATASE FAMILY PROTEIN-RELATED"/>
    <property type="match status" value="1"/>
</dbReference>
<name>A0A1F5L926_PENAI</name>
<dbReference type="GO" id="GO:0005737">
    <property type="term" value="C:cytoplasm"/>
    <property type="evidence" value="ECO:0007669"/>
    <property type="project" value="TreeGrafter"/>
</dbReference>
<dbReference type="RefSeq" id="XP_022485165.1">
    <property type="nucleotide sequence ID" value="XM_022635055.1"/>
</dbReference>
<dbReference type="SUPFAM" id="SSF53254">
    <property type="entry name" value="Phosphoglycerate mutase-like"/>
    <property type="match status" value="1"/>
</dbReference>